<proteinExistence type="predicted"/>
<gene>
    <name evidence="2" type="ORF">BOX37_17760</name>
</gene>
<keyword evidence="1" id="KW-0812">Transmembrane</keyword>
<dbReference type="RefSeq" id="WP_071928677.1">
    <property type="nucleotide sequence ID" value="NZ_CP018082.1"/>
</dbReference>
<keyword evidence="1" id="KW-0472">Membrane</keyword>
<dbReference type="Proteomes" id="UP000183810">
    <property type="component" value="Chromosome"/>
</dbReference>
<keyword evidence="1" id="KW-1133">Transmembrane helix</keyword>
<sequence>MRTLGGDVSGELHDSTRTKKAVGVLIVGVVAASIVTAPAAAVDAPPAPSVATGSGDLPAGLLAPIVCLAQLPLSAPGDSSPGLRH</sequence>
<accession>A0A1J0VTZ6</accession>
<feature type="transmembrane region" description="Helical" evidence="1">
    <location>
        <begin position="21"/>
        <end position="41"/>
    </location>
</feature>
<keyword evidence="3" id="KW-1185">Reference proteome</keyword>
<organism evidence="2 3">
    <name type="scientific">Nocardia mangyaensis</name>
    <dbReference type="NCBI Taxonomy" id="2213200"/>
    <lineage>
        <taxon>Bacteria</taxon>
        <taxon>Bacillati</taxon>
        <taxon>Actinomycetota</taxon>
        <taxon>Actinomycetes</taxon>
        <taxon>Mycobacteriales</taxon>
        <taxon>Nocardiaceae</taxon>
        <taxon>Nocardia</taxon>
    </lineage>
</organism>
<dbReference type="EMBL" id="CP018082">
    <property type="protein sequence ID" value="APE35489.1"/>
    <property type="molecule type" value="Genomic_DNA"/>
</dbReference>
<dbReference type="KEGG" id="nsl:BOX37_17760"/>
<dbReference type="OrthoDB" id="4570868at2"/>
<reference evidence="2" key="1">
    <citation type="submission" date="2016-11" db="EMBL/GenBank/DDBJ databases">
        <authorList>
            <person name="Jaros S."/>
            <person name="Januszkiewicz K."/>
            <person name="Wedrychowicz H."/>
        </authorList>
    </citation>
    <scope>NUCLEOTIDE SEQUENCE [LARGE SCALE GENOMIC DNA]</scope>
    <source>
        <strain evidence="2">Y48</strain>
    </source>
</reference>
<name>A0A1J0VTZ6_9NOCA</name>
<evidence type="ECO:0000313" key="3">
    <source>
        <dbReference type="Proteomes" id="UP000183810"/>
    </source>
</evidence>
<protein>
    <submittedName>
        <fullName evidence="2">Uncharacterized protein</fullName>
    </submittedName>
</protein>
<evidence type="ECO:0000256" key="1">
    <source>
        <dbReference type="SAM" id="Phobius"/>
    </source>
</evidence>
<dbReference type="AlphaFoldDB" id="A0A1J0VTZ6"/>
<evidence type="ECO:0000313" key="2">
    <source>
        <dbReference type="EMBL" id="APE35489.1"/>
    </source>
</evidence>